<protein>
    <submittedName>
        <fullName evidence="1">Uncharacterized protein</fullName>
    </submittedName>
</protein>
<evidence type="ECO:0000313" key="1">
    <source>
        <dbReference type="EMBL" id="KAJ7354040.1"/>
    </source>
</evidence>
<reference evidence="1" key="1">
    <citation type="submission" date="2023-03" db="EMBL/GenBank/DDBJ databases">
        <title>Massive genome expansion in bonnet fungi (Mycena s.s.) driven by repeated elements and novel gene families across ecological guilds.</title>
        <authorList>
            <consortium name="Lawrence Berkeley National Laboratory"/>
            <person name="Harder C.B."/>
            <person name="Miyauchi S."/>
            <person name="Viragh M."/>
            <person name="Kuo A."/>
            <person name="Thoen E."/>
            <person name="Andreopoulos B."/>
            <person name="Lu D."/>
            <person name="Skrede I."/>
            <person name="Drula E."/>
            <person name="Henrissat B."/>
            <person name="Morin E."/>
            <person name="Kohler A."/>
            <person name="Barry K."/>
            <person name="LaButti K."/>
            <person name="Morin E."/>
            <person name="Salamov A."/>
            <person name="Lipzen A."/>
            <person name="Mereny Z."/>
            <person name="Hegedus B."/>
            <person name="Baldrian P."/>
            <person name="Stursova M."/>
            <person name="Weitz H."/>
            <person name="Taylor A."/>
            <person name="Grigoriev I.V."/>
            <person name="Nagy L.G."/>
            <person name="Martin F."/>
            <person name="Kauserud H."/>
        </authorList>
    </citation>
    <scope>NUCLEOTIDE SEQUENCE</scope>
    <source>
        <strain evidence="1">CBHHK002</strain>
    </source>
</reference>
<accession>A0AAD7AB37</accession>
<dbReference type="EMBL" id="JARIHO010000010">
    <property type="protein sequence ID" value="KAJ7354040.1"/>
    <property type="molecule type" value="Genomic_DNA"/>
</dbReference>
<name>A0AAD7AB37_9AGAR</name>
<dbReference type="Proteomes" id="UP001218218">
    <property type="component" value="Unassembled WGS sequence"/>
</dbReference>
<gene>
    <name evidence="1" type="ORF">DFH08DRAFT_955467</name>
</gene>
<evidence type="ECO:0000313" key="2">
    <source>
        <dbReference type="Proteomes" id="UP001218218"/>
    </source>
</evidence>
<organism evidence="1 2">
    <name type="scientific">Mycena albidolilacea</name>
    <dbReference type="NCBI Taxonomy" id="1033008"/>
    <lineage>
        <taxon>Eukaryota</taxon>
        <taxon>Fungi</taxon>
        <taxon>Dikarya</taxon>
        <taxon>Basidiomycota</taxon>
        <taxon>Agaricomycotina</taxon>
        <taxon>Agaricomycetes</taxon>
        <taxon>Agaricomycetidae</taxon>
        <taxon>Agaricales</taxon>
        <taxon>Marasmiineae</taxon>
        <taxon>Mycenaceae</taxon>
        <taxon>Mycena</taxon>
    </lineage>
</organism>
<comment type="caution">
    <text evidence="1">The sequence shown here is derived from an EMBL/GenBank/DDBJ whole genome shotgun (WGS) entry which is preliminary data.</text>
</comment>
<keyword evidence="2" id="KW-1185">Reference proteome</keyword>
<proteinExistence type="predicted"/>
<sequence length="103" mass="11328">MLNWGPSECLTQLEQFCDGGERAVDECVCGTCHCEYFEFTAVGGFASAALGWLCLVTWARLCRDRVVPLLHEAATGSAAELRLAKTKPSHILHKPQPKSEIYS</sequence>
<dbReference type="AlphaFoldDB" id="A0AAD7AB37"/>